<protein>
    <submittedName>
        <fullName evidence="2">Uncharacterized protein</fullName>
    </submittedName>
</protein>
<comment type="caution">
    <text evidence="2">The sequence shown here is derived from an EMBL/GenBank/DDBJ whole genome shotgun (WGS) entry which is preliminary data.</text>
</comment>
<evidence type="ECO:0000256" key="1">
    <source>
        <dbReference type="SAM" id="MobiDB-lite"/>
    </source>
</evidence>
<evidence type="ECO:0000313" key="3">
    <source>
        <dbReference type="Proteomes" id="UP000076584"/>
    </source>
</evidence>
<evidence type="ECO:0000313" key="2">
    <source>
        <dbReference type="EMBL" id="KZL87009.1"/>
    </source>
</evidence>
<dbReference type="EMBL" id="LFIW01000342">
    <property type="protein sequence ID" value="KZL87009.1"/>
    <property type="molecule type" value="Genomic_DNA"/>
</dbReference>
<dbReference type="AlphaFoldDB" id="A0A162PD28"/>
<dbReference type="Proteomes" id="UP000076584">
    <property type="component" value="Unassembled WGS sequence"/>
</dbReference>
<sequence length="95" mass="10602">MITNHYGASTSCQAAQRQPPSELGVERTFPSYGVFSDEEIRLTTTQKRRWIFEFQALLLVSPSGKWVAAMICDCNLTAREALCSLGTSRAKKIKC</sequence>
<proteinExistence type="predicted"/>
<gene>
    <name evidence="2" type="ORF">CI238_02192</name>
</gene>
<feature type="compositionally biased region" description="Polar residues" evidence="1">
    <location>
        <begin position="1"/>
        <end position="19"/>
    </location>
</feature>
<keyword evidence="3" id="KW-1185">Reference proteome</keyword>
<name>A0A162PD28_COLIC</name>
<reference evidence="2 3" key="1">
    <citation type="submission" date="2015-06" db="EMBL/GenBank/DDBJ databases">
        <title>Survival trade-offs in plant roots during colonization by closely related pathogenic and mutualistic fungi.</title>
        <authorList>
            <person name="Hacquard S."/>
            <person name="Kracher B."/>
            <person name="Hiruma K."/>
            <person name="Weinman A."/>
            <person name="Muench P."/>
            <person name="Garrido Oter R."/>
            <person name="Ver Loren van Themaat E."/>
            <person name="Dallerey J.-F."/>
            <person name="Damm U."/>
            <person name="Henrissat B."/>
            <person name="Lespinet O."/>
            <person name="Thon M."/>
            <person name="Kemen E."/>
            <person name="McHardy A.C."/>
            <person name="Schulze-Lefert P."/>
            <person name="O'Connell R.J."/>
        </authorList>
    </citation>
    <scope>NUCLEOTIDE SEQUENCE [LARGE SCALE GENOMIC DNA]</scope>
    <source>
        <strain evidence="2 3">MAFF 238704</strain>
    </source>
</reference>
<accession>A0A162PD28</accession>
<feature type="region of interest" description="Disordered" evidence="1">
    <location>
        <begin position="1"/>
        <end position="23"/>
    </location>
</feature>
<organism evidence="2 3">
    <name type="scientific">Colletotrichum incanum</name>
    <name type="common">Soybean anthracnose fungus</name>
    <dbReference type="NCBI Taxonomy" id="1573173"/>
    <lineage>
        <taxon>Eukaryota</taxon>
        <taxon>Fungi</taxon>
        <taxon>Dikarya</taxon>
        <taxon>Ascomycota</taxon>
        <taxon>Pezizomycotina</taxon>
        <taxon>Sordariomycetes</taxon>
        <taxon>Hypocreomycetidae</taxon>
        <taxon>Glomerellales</taxon>
        <taxon>Glomerellaceae</taxon>
        <taxon>Colletotrichum</taxon>
        <taxon>Colletotrichum spaethianum species complex</taxon>
    </lineage>
</organism>